<gene>
    <name evidence="2" type="ORF">TCAL_09602</name>
</gene>
<evidence type="ECO:0000313" key="3">
    <source>
        <dbReference type="Proteomes" id="UP000318571"/>
    </source>
</evidence>
<dbReference type="Proteomes" id="UP000318571">
    <property type="component" value="Chromosome 7"/>
</dbReference>
<feature type="region of interest" description="Disordered" evidence="1">
    <location>
        <begin position="127"/>
        <end position="155"/>
    </location>
</feature>
<keyword evidence="3" id="KW-1185">Reference proteome</keyword>
<dbReference type="AlphaFoldDB" id="A0A553P2V7"/>
<sequence length="304" mass="33138">MVDFSNIFFSKGIDSLERRLTSFFWPAFCSFFCDLVFDDQARTKDESVLFLGPVSPPPSTIDGQGSFSDETMLNNRLHPYNNANGNPDPSIKLMGGDPMTKLYNYSNGTKNVNSFQNQKQDNLLRSSNLYSPAGTSDSSGFSERDSTGGFGLTGPNERNMYTLPAHSALRVPLNNATQASHNFAPGHLSHETSGVLHGGRVGSPSYFSYHNPTLMASPYSTLPRRMPNGTNEFSTVNSISGNRGRNSPLLNIVEHSMDTFHTGSLQRNVSMLSPSIVGTTSSTKSNKLATKAALLKPDDRESCV</sequence>
<accession>A0A553P2V7</accession>
<evidence type="ECO:0000256" key="1">
    <source>
        <dbReference type="SAM" id="MobiDB-lite"/>
    </source>
</evidence>
<feature type="compositionally biased region" description="Polar residues" evidence="1">
    <location>
        <begin position="127"/>
        <end position="141"/>
    </location>
</feature>
<evidence type="ECO:0000313" key="2">
    <source>
        <dbReference type="EMBL" id="TRY72014.1"/>
    </source>
</evidence>
<protein>
    <submittedName>
        <fullName evidence="2">Uncharacterized protein</fullName>
    </submittedName>
</protein>
<organism evidence="2 3">
    <name type="scientific">Tigriopus californicus</name>
    <name type="common">Marine copepod</name>
    <dbReference type="NCBI Taxonomy" id="6832"/>
    <lineage>
        <taxon>Eukaryota</taxon>
        <taxon>Metazoa</taxon>
        <taxon>Ecdysozoa</taxon>
        <taxon>Arthropoda</taxon>
        <taxon>Crustacea</taxon>
        <taxon>Multicrustacea</taxon>
        <taxon>Hexanauplia</taxon>
        <taxon>Copepoda</taxon>
        <taxon>Harpacticoida</taxon>
        <taxon>Harpacticidae</taxon>
        <taxon>Tigriopus</taxon>
    </lineage>
</organism>
<reference evidence="2 3" key="1">
    <citation type="journal article" date="2018" name="Nat. Ecol. Evol.">
        <title>Genomic signatures of mitonuclear coevolution across populations of Tigriopus californicus.</title>
        <authorList>
            <person name="Barreto F.S."/>
            <person name="Watson E.T."/>
            <person name="Lima T.G."/>
            <person name="Willett C.S."/>
            <person name="Edmands S."/>
            <person name="Li W."/>
            <person name="Burton R.S."/>
        </authorList>
    </citation>
    <scope>NUCLEOTIDE SEQUENCE [LARGE SCALE GENOMIC DNA]</scope>
    <source>
        <strain evidence="2 3">San Diego</strain>
    </source>
</reference>
<name>A0A553P2V7_TIGCA</name>
<feature type="region of interest" description="Disordered" evidence="1">
    <location>
        <begin position="59"/>
        <end position="94"/>
    </location>
</feature>
<dbReference type="EMBL" id="VCGU01000008">
    <property type="protein sequence ID" value="TRY72014.1"/>
    <property type="molecule type" value="Genomic_DNA"/>
</dbReference>
<feature type="compositionally biased region" description="Polar residues" evidence="1">
    <location>
        <begin position="61"/>
        <end position="74"/>
    </location>
</feature>
<proteinExistence type="predicted"/>
<comment type="caution">
    <text evidence="2">The sequence shown here is derived from an EMBL/GenBank/DDBJ whole genome shotgun (WGS) entry which is preliminary data.</text>
</comment>